<sequence length="335" mass="39032">MDTEIYSKIFSVSDKEPLLRYLAKAYPYRTDLNTFIDFTLSYVPKEGMEKSLLVFKDKEIIGANMFLQTKAKIGRLEYDIVWSYDTKVLDEYRKTEAGTIICGEIFSNKNYFGAGLSGISVELNKRMHAKFIAKSVAFIRLNRYLFKYLFAPFCPSMRKPLVDDSSYPREIKTCLGLFRRLEKAIDLNQPQGNYWNDNLIEFERSTKFLDWRFFTLKDKYQVYALRKKEGNDVYFACRQYDLSGIPLLYVVDYRFSIDDFEGQKAIIKAALLLSRKMKFAGVYIRSSLPGLSKLLKNNVFIMKKGGADIVTRFKPAIQEEYSVFHTPADSDMDFK</sequence>
<gene>
    <name evidence="1" type="ORF">DW758_02200</name>
</gene>
<proteinExistence type="predicted"/>
<reference evidence="1 2" key="1">
    <citation type="submission" date="2018-08" db="EMBL/GenBank/DDBJ databases">
        <title>A genome reference for cultivated species of the human gut microbiota.</title>
        <authorList>
            <person name="Zou Y."/>
            <person name="Xue W."/>
            <person name="Luo G."/>
        </authorList>
    </citation>
    <scope>NUCLEOTIDE SEQUENCE [LARGE SCALE GENOMIC DNA]</scope>
    <source>
        <strain evidence="1 2">AM29-12AC</strain>
    </source>
</reference>
<name>A0A414IND9_BACUN</name>
<evidence type="ECO:0008006" key="3">
    <source>
        <dbReference type="Google" id="ProtNLM"/>
    </source>
</evidence>
<comment type="caution">
    <text evidence="1">The sequence shown here is derived from an EMBL/GenBank/DDBJ whole genome shotgun (WGS) entry which is preliminary data.</text>
</comment>
<dbReference type="AlphaFoldDB" id="A0A414IND9"/>
<accession>A0A414IND9</accession>
<evidence type="ECO:0000313" key="2">
    <source>
        <dbReference type="Proteomes" id="UP000283601"/>
    </source>
</evidence>
<dbReference type="RefSeq" id="WP_118132105.1">
    <property type="nucleotide sequence ID" value="NZ_CAXTXF010000042.1"/>
</dbReference>
<dbReference type="Proteomes" id="UP000283601">
    <property type="component" value="Unassembled WGS sequence"/>
</dbReference>
<organism evidence="1 2">
    <name type="scientific">Bacteroides uniformis</name>
    <dbReference type="NCBI Taxonomy" id="820"/>
    <lineage>
        <taxon>Bacteria</taxon>
        <taxon>Pseudomonadati</taxon>
        <taxon>Bacteroidota</taxon>
        <taxon>Bacteroidia</taxon>
        <taxon>Bacteroidales</taxon>
        <taxon>Bacteroidaceae</taxon>
        <taxon>Bacteroides</taxon>
    </lineage>
</organism>
<evidence type="ECO:0000313" key="1">
    <source>
        <dbReference type="EMBL" id="RHE25896.1"/>
    </source>
</evidence>
<dbReference type="EMBL" id="QSJZ01000001">
    <property type="protein sequence ID" value="RHE25896.1"/>
    <property type="molecule type" value="Genomic_DNA"/>
</dbReference>
<protein>
    <recommendedName>
        <fullName evidence="3">GNAT family N-acetyltransferase</fullName>
    </recommendedName>
</protein>